<evidence type="ECO:0000256" key="1">
    <source>
        <dbReference type="SAM" id="SignalP"/>
    </source>
</evidence>
<sequence>MTSLCFLGLIDLLKTAIQEFARVSGLHPNLNKSQIFFGNVGVDTKRDISNLLNIPEGSLPVRYLGIPLIMARLSHMDSKVLVDKLVSRTSSWISNSLSFGGRQQLIAYVLFSIQVFWCNTFMLPVAVTKECDRILRGFFWHGVGTSKRGGKIVWSKVCRPMATRGLGFKDSRSWNWATIIKIGWDIFRGKESVWMNWCRVVRLKDNSFWAAPVTKACSWSWRNILLSRRFLIPSVLYEVRDGNFFSLWYDPWVLGDSIINRFGERVIYELGIPRNALISNFISEGRWDWPTFSGDLIELSNITAAIPLPAGGDKVHWISSVISEGRWE</sequence>
<gene>
    <name evidence="2" type="ORF">CFOL_v3_18774</name>
</gene>
<dbReference type="EMBL" id="BDDD01001344">
    <property type="protein sequence ID" value="GAV75295.1"/>
    <property type="molecule type" value="Genomic_DNA"/>
</dbReference>
<evidence type="ECO:0000313" key="3">
    <source>
        <dbReference type="Proteomes" id="UP000187406"/>
    </source>
</evidence>
<feature type="signal peptide" evidence="1">
    <location>
        <begin position="1"/>
        <end position="15"/>
    </location>
</feature>
<proteinExistence type="predicted"/>
<accession>A0A1Q3C4Y1</accession>
<dbReference type="STRING" id="3775.A0A1Q3C4Y1"/>
<dbReference type="AlphaFoldDB" id="A0A1Q3C4Y1"/>
<dbReference type="PANTHER" id="PTHR33116">
    <property type="entry name" value="REVERSE TRANSCRIPTASE ZINC-BINDING DOMAIN-CONTAINING PROTEIN-RELATED-RELATED"/>
    <property type="match status" value="1"/>
</dbReference>
<dbReference type="Proteomes" id="UP000187406">
    <property type="component" value="Unassembled WGS sequence"/>
</dbReference>
<protein>
    <recommendedName>
        <fullName evidence="4">Zf-RVT domain-containing protein</fullName>
    </recommendedName>
</protein>
<reference evidence="3" key="1">
    <citation type="submission" date="2016-04" db="EMBL/GenBank/DDBJ databases">
        <title>Cephalotus genome sequencing.</title>
        <authorList>
            <person name="Fukushima K."/>
            <person name="Hasebe M."/>
            <person name="Fang X."/>
        </authorList>
    </citation>
    <scope>NUCLEOTIDE SEQUENCE [LARGE SCALE GENOMIC DNA]</scope>
    <source>
        <strain evidence="3">cv. St1</strain>
    </source>
</reference>
<keyword evidence="1" id="KW-0732">Signal</keyword>
<dbReference type="PANTHER" id="PTHR33116:SF76">
    <property type="entry name" value="DUF4283 DOMAIN-CONTAINING PROTEIN"/>
    <property type="match status" value="1"/>
</dbReference>
<evidence type="ECO:0000313" key="2">
    <source>
        <dbReference type="EMBL" id="GAV75295.1"/>
    </source>
</evidence>
<evidence type="ECO:0008006" key="4">
    <source>
        <dbReference type="Google" id="ProtNLM"/>
    </source>
</evidence>
<dbReference type="InParanoid" id="A0A1Q3C4Y1"/>
<keyword evidence="3" id="KW-1185">Reference proteome</keyword>
<comment type="caution">
    <text evidence="2">The sequence shown here is derived from an EMBL/GenBank/DDBJ whole genome shotgun (WGS) entry which is preliminary data.</text>
</comment>
<dbReference type="OrthoDB" id="1108117at2759"/>
<name>A0A1Q3C4Y1_CEPFO</name>
<feature type="chain" id="PRO_5012071917" description="Zf-RVT domain-containing protein" evidence="1">
    <location>
        <begin position="16"/>
        <end position="328"/>
    </location>
</feature>
<organism evidence="2 3">
    <name type="scientific">Cephalotus follicularis</name>
    <name type="common">Albany pitcher plant</name>
    <dbReference type="NCBI Taxonomy" id="3775"/>
    <lineage>
        <taxon>Eukaryota</taxon>
        <taxon>Viridiplantae</taxon>
        <taxon>Streptophyta</taxon>
        <taxon>Embryophyta</taxon>
        <taxon>Tracheophyta</taxon>
        <taxon>Spermatophyta</taxon>
        <taxon>Magnoliopsida</taxon>
        <taxon>eudicotyledons</taxon>
        <taxon>Gunneridae</taxon>
        <taxon>Pentapetalae</taxon>
        <taxon>rosids</taxon>
        <taxon>fabids</taxon>
        <taxon>Oxalidales</taxon>
        <taxon>Cephalotaceae</taxon>
        <taxon>Cephalotus</taxon>
    </lineage>
</organism>